<dbReference type="Proteomes" id="UP001187471">
    <property type="component" value="Unassembled WGS sequence"/>
</dbReference>
<comment type="caution">
    <text evidence="2">The sequence shown here is derived from an EMBL/GenBank/DDBJ whole genome shotgun (WGS) entry which is preliminary data.</text>
</comment>
<name>A0AA88U2U5_9ASTE</name>
<dbReference type="Pfam" id="PF07727">
    <property type="entry name" value="RVT_2"/>
    <property type="match status" value="1"/>
</dbReference>
<feature type="domain" description="Reverse transcriptase Ty1/copia-type" evidence="1">
    <location>
        <begin position="6"/>
        <end position="87"/>
    </location>
</feature>
<dbReference type="PANTHER" id="PTHR11439:SF517">
    <property type="entry name" value="CYSTEINE-RICH RLK (RECEPTOR-LIKE PROTEIN KINASE) 8"/>
    <property type="match status" value="1"/>
</dbReference>
<dbReference type="SUPFAM" id="SSF56672">
    <property type="entry name" value="DNA/RNA polymerases"/>
    <property type="match status" value="1"/>
</dbReference>
<evidence type="ECO:0000259" key="1">
    <source>
        <dbReference type="Pfam" id="PF07727"/>
    </source>
</evidence>
<keyword evidence="3" id="KW-1185">Reference proteome</keyword>
<dbReference type="InterPro" id="IPR013103">
    <property type="entry name" value="RVT_2"/>
</dbReference>
<evidence type="ECO:0000313" key="2">
    <source>
        <dbReference type="EMBL" id="KAK2966616.1"/>
    </source>
</evidence>
<dbReference type="AlphaFoldDB" id="A0AA88U2U5"/>
<proteinExistence type="predicted"/>
<protein>
    <recommendedName>
        <fullName evidence="1">Reverse transcriptase Ty1/copia-type domain-containing protein</fullName>
    </recommendedName>
</protein>
<accession>A0AA88U2U5</accession>
<dbReference type="CDD" id="cd09272">
    <property type="entry name" value="RNase_HI_RT_Ty1"/>
    <property type="match status" value="1"/>
</dbReference>
<sequence>MNEKSDILIVCLYVDDLIFTGNCVKMFDDFKKEMAKEFEMTDIGLMSYYLGIEVKQRDDEIFISQETYAKDVLKRFNMENYNPIMISIPIEVEKKLSRHVKEGPIDRTLFRSLVGSLRYLTCTRPDILYTVGYISRYMENSITYHFKVAKRILRYLKGTIDLGIFYLASSDMKLVGYNDSDWARDVDDRNSTTGFVFYFGEAAFTWTSKKQSIVTLSTCETEYVATTSNVCHAI</sequence>
<dbReference type="InterPro" id="IPR043502">
    <property type="entry name" value="DNA/RNA_pol_sf"/>
</dbReference>
<dbReference type="PANTHER" id="PTHR11439">
    <property type="entry name" value="GAG-POL-RELATED RETROTRANSPOSON"/>
    <property type="match status" value="1"/>
</dbReference>
<gene>
    <name evidence="2" type="ORF">RJ640_025301</name>
</gene>
<dbReference type="EMBL" id="JAVXUO010003113">
    <property type="protein sequence ID" value="KAK2966616.1"/>
    <property type="molecule type" value="Genomic_DNA"/>
</dbReference>
<organism evidence="2 3">
    <name type="scientific">Escallonia rubra</name>
    <dbReference type="NCBI Taxonomy" id="112253"/>
    <lineage>
        <taxon>Eukaryota</taxon>
        <taxon>Viridiplantae</taxon>
        <taxon>Streptophyta</taxon>
        <taxon>Embryophyta</taxon>
        <taxon>Tracheophyta</taxon>
        <taxon>Spermatophyta</taxon>
        <taxon>Magnoliopsida</taxon>
        <taxon>eudicotyledons</taxon>
        <taxon>Gunneridae</taxon>
        <taxon>Pentapetalae</taxon>
        <taxon>asterids</taxon>
        <taxon>campanulids</taxon>
        <taxon>Escalloniales</taxon>
        <taxon>Escalloniaceae</taxon>
        <taxon>Escallonia</taxon>
    </lineage>
</organism>
<evidence type="ECO:0000313" key="3">
    <source>
        <dbReference type="Proteomes" id="UP001187471"/>
    </source>
</evidence>
<reference evidence="2" key="1">
    <citation type="submission" date="2022-12" db="EMBL/GenBank/DDBJ databases">
        <title>Draft genome assemblies for two species of Escallonia (Escalloniales).</title>
        <authorList>
            <person name="Chanderbali A."/>
            <person name="Dervinis C."/>
            <person name="Anghel I."/>
            <person name="Soltis D."/>
            <person name="Soltis P."/>
            <person name="Zapata F."/>
        </authorList>
    </citation>
    <scope>NUCLEOTIDE SEQUENCE</scope>
    <source>
        <strain evidence="2">UCBG92.1500</strain>
        <tissue evidence="2">Leaf</tissue>
    </source>
</reference>